<evidence type="ECO:0008006" key="3">
    <source>
        <dbReference type="Google" id="ProtNLM"/>
    </source>
</evidence>
<dbReference type="EMBL" id="BONJ01000001">
    <property type="protein sequence ID" value="GIG12460.1"/>
    <property type="molecule type" value="Genomic_DNA"/>
</dbReference>
<gene>
    <name evidence="1" type="ORF">Cme02nite_07920</name>
</gene>
<accession>A0A8J3LD90</accession>
<evidence type="ECO:0000313" key="2">
    <source>
        <dbReference type="Proteomes" id="UP000660339"/>
    </source>
</evidence>
<dbReference type="Proteomes" id="UP000660339">
    <property type="component" value="Unassembled WGS sequence"/>
</dbReference>
<dbReference type="RefSeq" id="WP_239085726.1">
    <property type="nucleotide sequence ID" value="NZ_BAAATT010000033.1"/>
</dbReference>
<organism evidence="1 2">
    <name type="scientific">Catellatospora methionotrophica</name>
    <dbReference type="NCBI Taxonomy" id="121620"/>
    <lineage>
        <taxon>Bacteria</taxon>
        <taxon>Bacillati</taxon>
        <taxon>Actinomycetota</taxon>
        <taxon>Actinomycetes</taxon>
        <taxon>Micromonosporales</taxon>
        <taxon>Micromonosporaceae</taxon>
        <taxon>Catellatospora</taxon>
    </lineage>
</organism>
<dbReference type="AlphaFoldDB" id="A0A8J3LD90"/>
<evidence type="ECO:0000313" key="1">
    <source>
        <dbReference type="EMBL" id="GIG12460.1"/>
    </source>
</evidence>
<protein>
    <recommendedName>
        <fullName evidence="3">Transcriptional regulator</fullName>
    </recommendedName>
</protein>
<keyword evidence="2" id="KW-1185">Reference proteome</keyword>
<proteinExistence type="predicted"/>
<reference evidence="1" key="1">
    <citation type="submission" date="2021-01" db="EMBL/GenBank/DDBJ databases">
        <title>Whole genome shotgun sequence of Catellatospora methionotrophica NBRC 14553.</title>
        <authorList>
            <person name="Komaki H."/>
            <person name="Tamura T."/>
        </authorList>
    </citation>
    <scope>NUCLEOTIDE SEQUENCE</scope>
    <source>
        <strain evidence="1">NBRC 14553</strain>
    </source>
</reference>
<comment type="caution">
    <text evidence="1">The sequence shown here is derived from an EMBL/GenBank/DDBJ whole genome shotgun (WGS) entry which is preliminary data.</text>
</comment>
<name>A0A8J3LD90_9ACTN</name>
<sequence>MAYTHQVATLFLTKLGEADLAWIAASRGLTAANASEDIVVVGSLSRSAAHALTTNGEYREARALGAAAAEFLQPWTSRPTPRLLSVYGSLHLMCALSAARDDDRQSANTHLAEAGDSAFRLGGDANHVWTAFGPTNVTIHQVCVALEFGDVQRAIAIGPDLDTSALPVERRVRHSIELARAFVRHNRVDESLRHLLEAELISPDQVRYHQLSRMVVREILTRPRPPRVAVDLACRMGVSSSTPW</sequence>